<dbReference type="GO" id="GO:0005524">
    <property type="term" value="F:ATP binding"/>
    <property type="evidence" value="ECO:0007669"/>
    <property type="project" value="UniProtKB-KW"/>
</dbReference>
<comment type="pathway">
    <text evidence="9">Metabolic intermediate biosynthesis; acetyl-CoA biosynthesis; acetyl-CoA from acetate: step 1/2.</text>
</comment>
<sequence>MNDAVLTLNAGSSSLKFSLFRKDGEDLIRLADGQLEGLGAAPHLVARDGGEVVLERRWDATTNLTHEAMLSELIAWADGQAGGEGVAAVGHRIVHGGAAHWRPALIDGPLLDELDALCPLAPLHQPHNLAAVRAVLAAHPSLPQVACFDTAFHHGHAPVVDRFALPRDLEAEGVRRYGFHGLSYEYVAGRVRELAPELAAGRLIIAHLGAGASLCAVKDGHSIDTTMGFTALDGLMMGTRCGALDPGVILYLLQAKGMSAAAIEDLLYRRSGLLGVSGLSGDMRALLASEAPAAREAVELFVFRIAREIGALTMSLGGLDGVVFTAGIGEHAPEIRRRVCERLAWLGARLDPAANASGQGPIQAKDSRIALWVVPTDEEAMIARHTADLVFRAG</sequence>
<evidence type="ECO:0000256" key="6">
    <source>
        <dbReference type="ARBA" id="ARBA00022777"/>
    </source>
</evidence>
<dbReference type="Gene3D" id="3.30.420.40">
    <property type="match status" value="2"/>
</dbReference>
<dbReference type="KEGG" id="caul:KCG34_15480"/>
<dbReference type="SUPFAM" id="SSF53067">
    <property type="entry name" value="Actin-like ATPase domain"/>
    <property type="match status" value="2"/>
</dbReference>
<protein>
    <recommendedName>
        <fullName evidence="9">Acetate kinase</fullName>
        <ecNumber evidence="9">2.7.2.1</ecNumber>
    </recommendedName>
    <alternativeName>
        <fullName evidence="9">Acetokinase</fullName>
    </alternativeName>
</protein>
<dbReference type="NCBIfam" id="TIGR00016">
    <property type="entry name" value="ackA"/>
    <property type="match status" value="1"/>
</dbReference>
<evidence type="ECO:0000256" key="10">
    <source>
        <dbReference type="RuleBase" id="RU003835"/>
    </source>
</evidence>
<keyword evidence="3 9" id="KW-0808">Transferase</keyword>
<gene>
    <name evidence="9" type="primary">ackA</name>
    <name evidence="11" type="ORF">KCG34_15480</name>
</gene>
<evidence type="ECO:0000256" key="1">
    <source>
        <dbReference type="ARBA" id="ARBA00008748"/>
    </source>
</evidence>
<feature type="binding site" evidence="9">
    <location>
        <begin position="327"/>
        <end position="331"/>
    </location>
    <ligand>
        <name>ATP</name>
        <dbReference type="ChEBI" id="CHEBI:30616"/>
    </ligand>
</feature>
<proteinExistence type="inferred from homology"/>
<evidence type="ECO:0000256" key="2">
    <source>
        <dbReference type="ARBA" id="ARBA00022490"/>
    </source>
</evidence>
<evidence type="ECO:0000256" key="4">
    <source>
        <dbReference type="ARBA" id="ARBA00022723"/>
    </source>
</evidence>
<keyword evidence="7 9" id="KW-0067">ATP-binding</keyword>
<dbReference type="InterPro" id="IPR004372">
    <property type="entry name" value="Ac/propionate_kinase"/>
</dbReference>
<comment type="similarity">
    <text evidence="1 9 10">Belongs to the acetokinase family.</text>
</comment>
<feature type="binding site" evidence="9">
    <location>
        <position position="16"/>
    </location>
    <ligand>
        <name>ATP</name>
        <dbReference type="ChEBI" id="CHEBI:30616"/>
    </ligand>
</feature>
<dbReference type="GO" id="GO:0000287">
    <property type="term" value="F:magnesium ion binding"/>
    <property type="evidence" value="ECO:0007669"/>
    <property type="project" value="UniProtKB-UniRule"/>
</dbReference>
<feature type="binding site" evidence="9">
    <location>
        <position position="92"/>
    </location>
    <ligand>
        <name>substrate</name>
    </ligand>
</feature>
<dbReference type="PROSITE" id="PS01075">
    <property type="entry name" value="ACETATE_KINASE_1"/>
    <property type="match status" value="1"/>
</dbReference>
<accession>A0A975IT90</accession>
<reference evidence="11" key="1">
    <citation type="submission" date="2021-04" db="EMBL/GenBank/DDBJ databases">
        <title>The complete genome sequence of Caulobacter sp. S6.</title>
        <authorList>
            <person name="Tang Y."/>
            <person name="Ouyang W."/>
            <person name="Liu Q."/>
            <person name="Huang B."/>
            <person name="Guo Z."/>
            <person name="Lei P."/>
        </authorList>
    </citation>
    <scope>NUCLEOTIDE SEQUENCE</scope>
    <source>
        <strain evidence="11">S6</strain>
    </source>
</reference>
<dbReference type="HAMAP" id="MF_00020">
    <property type="entry name" value="Acetate_kinase"/>
    <property type="match status" value="1"/>
</dbReference>
<evidence type="ECO:0000313" key="12">
    <source>
        <dbReference type="Proteomes" id="UP000676409"/>
    </source>
</evidence>
<keyword evidence="8 9" id="KW-0460">Magnesium</keyword>
<feature type="active site" description="Proton donor/acceptor" evidence="9">
    <location>
        <position position="149"/>
    </location>
</feature>
<dbReference type="PANTHER" id="PTHR21060:SF21">
    <property type="entry name" value="ACETATE KINASE"/>
    <property type="match status" value="1"/>
</dbReference>
<keyword evidence="5 9" id="KW-0547">Nucleotide-binding</keyword>
<keyword evidence="4 9" id="KW-0479">Metal-binding</keyword>
<dbReference type="InterPro" id="IPR023865">
    <property type="entry name" value="Aliphatic_acid_kinase_CS"/>
</dbReference>
<evidence type="ECO:0000256" key="9">
    <source>
        <dbReference type="HAMAP-Rule" id="MF_00020"/>
    </source>
</evidence>
<dbReference type="GO" id="GO:0008776">
    <property type="term" value="F:acetate kinase activity"/>
    <property type="evidence" value="ECO:0007669"/>
    <property type="project" value="UniProtKB-UniRule"/>
</dbReference>
<dbReference type="RefSeq" id="WP_211936542.1">
    <property type="nucleotide sequence ID" value="NZ_CP073078.1"/>
</dbReference>
<keyword evidence="6 9" id="KW-0418">Kinase</keyword>
<dbReference type="AlphaFoldDB" id="A0A975IT90"/>
<dbReference type="Pfam" id="PF00871">
    <property type="entry name" value="Acetate_kinase"/>
    <property type="match status" value="1"/>
</dbReference>
<organism evidence="11 12">
    <name type="scientific">Phenylobacterium montanum</name>
    <dbReference type="NCBI Taxonomy" id="2823693"/>
    <lineage>
        <taxon>Bacteria</taxon>
        <taxon>Pseudomonadati</taxon>
        <taxon>Pseudomonadota</taxon>
        <taxon>Alphaproteobacteria</taxon>
        <taxon>Caulobacterales</taxon>
        <taxon>Caulobacteraceae</taxon>
        <taxon>Phenylobacterium</taxon>
    </lineage>
</organism>
<evidence type="ECO:0000256" key="7">
    <source>
        <dbReference type="ARBA" id="ARBA00022840"/>
    </source>
</evidence>
<feature type="site" description="Transition state stabilizer" evidence="9">
    <location>
        <position position="240"/>
    </location>
</feature>
<comment type="function">
    <text evidence="9">Catalyzes the formation of acetyl phosphate from acetate and ATP. Can also catalyze the reverse reaction.</text>
</comment>
<dbReference type="GO" id="GO:0006085">
    <property type="term" value="P:acetyl-CoA biosynthetic process"/>
    <property type="evidence" value="ECO:0007669"/>
    <property type="project" value="UniProtKB-UniRule"/>
</dbReference>
<feature type="binding site" evidence="9">
    <location>
        <begin position="282"/>
        <end position="284"/>
    </location>
    <ligand>
        <name>ATP</name>
        <dbReference type="ChEBI" id="CHEBI:30616"/>
    </ligand>
</feature>
<comment type="subcellular location">
    <subcellularLocation>
        <location evidence="9">Cytoplasm</location>
    </subcellularLocation>
</comment>
<comment type="cofactor">
    <cofactor evidence="9">
        <name>Mg(2+)</name>
        <dbReference type="ChEBI" id="CHEBI:18420"/>
    </cofactor>
    <cofactor evidence="9">
        <name>Mn(2+)</name>
        <dbReference type="ChEBI" id="CHEBI:29035"/>
    </cofactor>
    <text evidence="9">Mg(2+). Can also accept Mn(2+).</text>
</comment>
<evidence type="ECO:0000313" key="11">
    <source>
        <dbReference type="EMBL" id="QUD86490.1"/>
    </source>
</evidence>
<evidence type="ECO:0000256" key="3">
    <source>
        <dbReference type="ARBA" id="ARBA00022679"/>
    </source>
</evidence>
<feature type="binding site" evidence="9">
    <location>
        <begin position="207"/>
        <end position="211"/>
    </location>
    <ligand>
        <name>ATP</name>
        <dbReference type="ChEBI" id="CHEBI:30616"/>
    </ligand>
</feature>
<comment type="catalytic activity">
    <reaction evidence="9">
        <text>acetate + ATP = acetyl phosphate + ADP</text>
        <dbReference type="Rhea" id="RHEA:11352"/>
        <dbReference type="ChEBI" id="CHEBI:22191"/>
        <dbReference type="ChEBI" id="CHEBI:30089"/>
        <dbReference type="ChEBI" id="CHEBI:30616"/>
        <dbReference type="ChEBI" id="CHEBI:456216"/>
        <dbReference type="EC" id="2.7.2.1"/>
    </reaction>
</comment>
<comment type="subunit">
    <text evidence="9">Homodimer.</text>
</comment>
<keyword evidence="12" id="KW-1185">Reference proteome</keyword>
<dbReference type="GO" id="GO:0006083">
    <property type="term" value="P:acetate metabolic process"/>
    <property type="evidence" value="ECO:0007669"/>
    <property type="project" value="TreeGrafter"/>
</dbReference>
<dbReference type="EC" id="2.7.2.1" evidence="9"/>
<dbReference type="InterPro" id="IPR000890">
    <property type="entry name" value="Aliphatic_acid_kin_short-chain"/>
</dbReference>
<dbReference type="PIRSF" id="PIRSF000722">
    <property type="entry name" value="Acetate_prop_kin"/>
    <property type="match status" value="1"/>
</dbReference>
<dbReference type="PRINTS" id="PR00471">
    <property type="entry name" value="ACETATEKNASE"/>
</dbReference>
<dbReference type="Proteomes" id="UP000676409">
    <property type="component" value="Chromosome"/>
</dbReference>
<dbReference type="InterPro" id="IPR043129">
    <property type="entry name" value="ATPase_NBD"/>
</dbReference>
<dbReference type="PANTHER" id="PTHR21060">
    <property type="entry name" value="ACETATE KINASE"/>
    <property type="match status" value="1"/>
</dbReference>
<dbReference type="EMBL" id="CP073078">
    <property type="protein sequence ID" value="QUD86490.1"/>
    <property type="molecule type" value="Genomic_DNA"/>
</dbReference>
<feature type="site" description="Transition state stabilizer" evidence="9">
    <location>
        <position position="180"/>
    </location>
</feature>
<dbReference type="GO" id="GO:0005829">
    <property type="term" value="C:cytosol"/>
    <property type="evidence" value="ECO:0007669"/>
    <property type="project" value="TreeGrafter"/>
</dbReference>
<name>A0A975IT90_9CAUL</name>
<evidence type="ECO:0000256" key="8">
    <source>
        <dbReference type="ARBA" id="ARBA00022842"/>
    </source>
</evidence>
<feature type="binding site" evidence="9">
    <location>
        <position position="9"/>
    </location>
    <ligand>
        <name>Mg(2+)</name>
        <dbReference type="ChEBI" id="CHEBI:18420"/>
    </ligand>
</feature>
<evidence type="ECO:0000256" key="5">
    <source>
        <dbReference type="ARBA" id="ARBA00022741"/>
    </source>
</evidence>
<dbReference type="PROSITE" id="PS01076">
    <property type="entry name" value="ACETATE_KINASE_2"/>
    <property type="match status" value="1"/>
</dbReference>
<keyword evidence="2 9" id="KW-0963">Cytoplasm</keyword>
<feature type="binding site" evidence="9">
    <location>
        <position position="378"/>
    </location>
    <ligand>
        <name>Mg(2+)</name>
        <dbReference type="ChEBI" id="CHEBI:18420"/>
    </ligand>
</feature>